<dbReference type="Proteomes" id="UP000272729">
    <property type="component" value="Unassembled WGS sequence"/>
</dbReference>
<keyword evidence="1" id="KW-0732">Signal</keyword>
<name>A0A495X6E2_9PSEU</name>
<proteinExistence type="predicted"/>
<evidence type="ECO:0000313" key="3">
    <source>
        <dbReference type="Proteomes" id="UP000272729"/>
    </source>
</evidence>
<gene>
    <name evidence="2" type="ORF">DFJ66_2697</name>
</gene>
<reference evidence="2 3" key="1">
    <citation type="submission" date="2018-10" db="EMBL/GenBank/DDBJ databases">
        <title>Sequencing the genomes of 1000 actinobacteria strains.</title>
        <authorList>
            <person name="Klenk H.-P."/>
        </authorList>
    </citation>
    <scope>NUCLEOTIDE SEQUENCE [LARGE SCALE GENOMIC DNA]</scope>
    <source>
        <strain evidence="2 3">DSM 43911</strain>
    </source>
</reference>
<accession>A0A495X6E2</accession>
<dbReference type="Pfam" id="PF19882">
    <property type="entry name" value="DUF6355"/>
    <property type="match status" value="1"/>
</dbReference>
<protein>
    <recommendedName>
        <fullName evidence="4">Secreted protein</fullName>
    </recommendedName>
</protein>
<dbReference type="EMBL" id="RBXR01000001">
    <property type="protein sequence ID" value="RKT69467.1"/>
    <property type="molecule type" value="Genomic_DNA"/>
</dbReference>
<evidence type="ECO:0000313" key="2">
    <source>
        <dbReference type="EMBL" id="RKT69467.1"/>
    </source>
</evidence>
<dbReference type="AlphaFoldDB" id="A0A495X6E2"/>
<feature type="signal peptide" evidence="1">
    <location>
        <begin position="1"/>
        <end position="17"/>
    </location>
</feature>
<feature type="chain" id="PRO_5038335925" description="Secreted protein" evidence="1">
    <location>
        <begin position="18"/>
        <end position="116"/>
    </location>
</feature>
<dbReference type="InterPro" id="IPR045935">
    <property type="entry name" value="DUF6355"/>
</dbReference>
<evidence type="ECO:0008006" key="4">
    <source>
        <dbReference type="Google" id="ProtNLM"/>
    </source>
</evidence>
<dbReference type="OrthoDB" id="3697945at2"/>
<dbReference type="RefSeq" id="WP_121221254.1">
    <property type="nucleotide sequence ID" value="NZ_JBIUBA010000002.1"/>
</dbReference>
<sequence>MSSATFRRAATLASALAALALAPTDDATAQASCGFHHVNPDHHEGAVALYTHCADSFILIRVDHSNGYSYHRCVVPWGSVPFFRNEGVTNAYYVPITPDTMVVNGQRLCRSQQPPV</sequence>
<organism evidence="2 3">
    <name type="scientific">Saccharothrix variisporea</name>
    <dbReference type="NCBI Taxonomy" id="543527"/>
    <lineage>
        <taxon>Bacteria</taxon>
        <taxon>Bacillati</taxon>
        <taxon>Actinomycetota</taxon>
        <taxon>Actinomycetes</taxon>
        <taxon>Pseudonocardiales</taxon>
        <taxon>Pseudonocardiaceae</taxon>
        <taxon>Saccharothrix</taxon>
    </lineage>
</organism>
<keyword evidence="3" id="KW-1185">Reference proteome</keyword>
<comment type="caution">
    <text evidence="2">The sequence shown here is derived from an EMBL/GenBank/DDBJ whole genome shotgun (WGS) entry which is preliminary data.</text>
</comment>
<evidence type="ECO:0000256" key="1">
    <source>
        <dbReference type="SAM" id="SignalP"/>
    </source>
</evidence>